<evidence type="ECO:0000313" key="3">
    <source>
        <dbReference type="EMBL" id="EMR00859.1"/>
    </source>
</evidence>
<dbReference type="GO" id="GO:0005975">
    <property type="term" value="P:carbohydrate metabolic process"/>
    <property type="evidence" value="ECO:0007669"/>
    <property type="project" value="InterPro"/>
</dbReference>
<protein>
    <submittedName>
        <fullName evidence="3">Glycosyl transferase family 11</fullName>
    </submittedName>
</protein>
<gene>
    <name evidence="3" type="ORF">ADICEAN_04021</name>
</gene>
<dbReference type="PANTHER" id="PTHR11927">
    <property type="entry name" value="GALACTOSIDE 2-L-FUCOSYLTRANSFERASE"/>
    <property type="match status" value="1"/>
</dbReference>
<keyword evidence="1" id="KW-0328">Glycosyltransferase</keyword>
<dbReference type="Pfam" id="PF01531">
    <property type="entry name" value="Glyco_transf_11"/>
    <property type="match status" value="1"/>
</dbReference>
<dbReference type="EMBL" id="AODQ01000176">
    <property type="protein sequence ID" value="EMR00859.1"/>
    <property type="molecule type" value="Genomic_DNA"/>
</dbReference>
<dbReference type="STRING" id="1279009.ADICEAN_04021"/>
<comment type="caution">
    <text evidence="3">The sequence shown here is derived from an EMBL/GenBank/DDBJ whole genome shotgun (WGS) entry which is preliminary data.</text>
</comment>
<dbReference type="Proteomes" id="UP000011910">
    <property type="component" value="Unassembled WGS sequence"/>
</dbReference>
<evidence type="ECO:0000256" key="1">
    <source>
        <dbReference type="ARBA" id="ARBA00022676"/>
    </source>
</evidence>
<dbReference type="OrthoDB" id="9794601at2"/>
<dbReference type="PATRIC" id="fig|1279009.4.peg.4053"/>
<keyword evidence="2 3" id="KW-0808">Transferase</keyword>
<dbReference type="CDD" id="cd11301">
    <property type="entry name" value="Fut1_Fut2_like"/>
    <property type="match status" value="1"/>
</dbReference>
<dbReference type="AlphaFoldDB" id="M7NQT7"/>
<dbReference type="PANTHER" id="PTHR11927:SF9">
    <property type="entry name" value="L-FUCOSYLTRANSFERASE"/>
    <property type="match status" value="1"/>
</dbReference>
<name>M7NQT7_9BACT</name>
<accession>M7NQT7</accession>
<evidence type="ECO:0000313" key="4">
    <source>
        <dbReference type="Proteomes" id="UP000011910"/>
    </source>
</evidence>
<dbReference type="GO" id="GO:0008107">
    <property type="term" value="F:galactoside 2-alpha-L-fucosyltransferase activity"/>
    <property type="evidence" value="ECO:0007669"/>
    <property type="project" value="InterPro"/>
</dbReference>
<dbReference type="GO" id="GO:0016020">
    <property type="term" value="C:membrane"/>
    <property type="evidence" value="ECO:0007669"/>
    <property type="project" value="InterPro"/>
</dbReference>
<dbReference type="RefSeq" id="WP_009197396.1">
    <property type="nucleotide sequence ID" value="NZ_AODQ01000176.1"/>
</dbReference>
<dbReference type="InterPro" id="IPR002516">
    <property type="entry name" value="Glyco_trans_11"/>
</dbReference>
<organism evidence="3 4">
    <name type="scientific">Cesiribacter andamanensis AMV16</name>
    <dbReference type="NCBI Taxonomy" id="1279009"/>
    <lineage>
        <taxon>Bacteria</taxon>
        <taxon>Pseudomonadati</taxon>
        <taxon>Bacteroidota</taxon>
        <taxon>Cytophagia</taxon>
        <taxon>Cytophagales</taxon>
        <taxon>Cesiribacteraceae</taxon>
        <taxon>Cesiribacter</taxon>
    </lineage>
</organism>
<keyword evidence="4" id="KW-1185">Reference proteome</keyword>
<reference evidence="3 4" key="1">
    <citation type="journal article" date="2013" name="Genome Announc.">
        <title>Draft Genome Sequence of Cesiribacter andamanensis Strain AMV16T, Isolated from a Soil Sample from a Mud Volcano in the Andaman Islands, India.</title>
        <authorList>
            <person name="Shivaji S."/>
            <person name="Ara S."/>
            <person name="Begum Z."/>
            <person name="Srinivas T.N."/>
            <person name="Singh A."/>
            <person name="Kumar Pinnaka A."/>
        </authorList>
    </citation>
    <scope>NUCLEOTIDE SEQUENCE [LARGE SCALE GENOMIC DNA]</scope>
    <source>
        <strain evidence="3 4">AMV16</strain>
    </source>
</reference>
<evidence type="ECO:0000256" key="2">
    <source>
        <dbReference type="ARBA" id="ARBA00022679"/>
    </source>
</evidence>
<sequence length="296" mass="35296">MMIVRLCGGLGNQLFQYAVGKQLSVKNNIPLKIDDSWLRLPDARKYRLQFFQIEEPLASPQEVERFVGPYESQSLYARLYRKVQNMLPRHRRRYFQESGFWAYEPELMRIRSQVFLEGFWQHHAYFTRLHPQVLEALQLREEYRQEPYAVLDQIREDAASVSLHIRRGDYVSDPYNLQFFGVMPLSYYQQAVAYMQEQLHAPTFYIFSDDLDWARAHLKLQAPMVFVDIEGGRKEYLELEAMRLCRHNILANSSFSWWGAYLNTNPHKRVIAPRQWVADPELKDKVQIQMPDWILL</sequence>
<proteinExistence type="predicted"/>
<dbReference type="eggNOG" id="ENOG502ZC3Y">
    <property type="taxonomic scope" value="Bacteria"/>
</dbReference>